<dbReference type="InterPro" id="IPR051011">
    <property type="entry name" value="Metal_resp_trans_reg"/>
</dbReference>
<name>A0A5D4KH98_9BACI</name>
<dbReference type="PANTHER" id="PTHR43132:SF6">
    <property type="entry name" value="HTH-TYPE TRANSCRIPTIONAL REPRESSOR CZRA"/>
    <property type="match status" value="1"/>
</dbReference>
<dbReference type="InterPro" id="IPR036388">
    <property type="entry name" value="WH-like_DNA-bd_sf"/>
</dbReference>
<keyword evidence="1" id="KW-0805">Transcription regulation</keyword>
<accession>A0A5D4KH98</accession>
<organism evidence="5 6">
    <name type="scientific">Rossellomorea vietnamensis</name>
    <dbReference type="NCBI Taxonomy" id="218284"/>
    <lineage>
        <taxon>Bacteria</taxon>
        <taxon>Bacillati</taxon>
        <taxon>Bacillota</taxon>
        <taxon>Bacilli</taxon>
        <taxon>Bacillales</taxon>
        <taxon>Bacillaceae</taxon>
        <taxon>Rossellomorea</taxon>
    </lineage>
</organism>
<dbReference type="RefSeq" id="WP_148946104.1">
    <property type="nucleotide sequence ID" value="NZ_JBNIKK010000006.1"/>
</dbReference>
<dbReference type="PRINTS" id="PR00778">
    <property type="entry name" value="HTHARSR"/>
</dbReference>
<keyword evidence="3" id="KW-0804">Transcription</keyword>
<dbReference type="InterPro" id="IPR036390">
    <property type="entry name" value="WH_DNA-bd_sf"/>
</dbReference>
<dbReference type="NCBIfam" id="NF033788">
    <property type="entry name" value="HTH_metalloreg"/>
    <property type="match status" value="1"/>
</dbReference>
<comment type="caution">
    <text evidence="5">The sequence shown here is derived from an EMBL/GenBank/DDBJ whole genome shotgun (WGS) entry which is preliminary data.</text>
</comment>
<dbReference type="Proteomes" id="UP000323317">
    <property type="component" value="Unassembled WGS sequence"/>
</dbReference>
<dbReference type="GO" id="GO:0003700">
    <property type="term" value="F:DNA-binding transcription factor activity"/>
    <property type="evidence" value="ECO:0007669"/>
    <property type="project" value="InterPro"/>
</dbReference>
<evidence type="ECO:0000313" key="6">
    <source>
        <dbReference type="Proteomes" id="UP000323317"/>
    </source>
</evidence>
<reference evidence="5 6" key="1">
    <citation type="submission" date="2019-08" db="EMBL/GenBank/DDBJ databases">
        <title>Bacillus genomes from the desert of Cuatro Cienegas, Coahuila.</title>
        <authorList>
            <person name="Olmedo-Alvarez G."/>
        </authorList>
    </citation>
    <scope>NUCLEOTIDE SEQUENCE [LARGE SCALE GENOMIC DNA]</scope>
    <source>
        <strain evidence="5 6">CH40_1T</strain>
    </source>
</reference>
<dbReference type="InterPro" id="IPR001845">
    <property type="entry name" value="HTH_ArsR_DNA-bd_dom"/>
</dbReference>
<evidence type="ECO:0000259" key="4">
    <source>
        <dbReference type="PROSITE" id="PS50987"/>
    </source>
</evidence>
<evidence type="ECO:0000256" key="2">
    <source>
        <dbReference type="ARBA" id="ARBA00023125"/>
    </source>
</evidence>
<dbReference type="CDD" id="cd00090">
    <property type="entry name" value="HTH_ARSR"/>
    <property type="match status" value="1"/>
</dbReference>
<sequence length="102" mass="11757">MEKGKHEFLQEATVDKVSRTFKALSDPTRVRILYLLTQEECSVGHIAEVLGLSQSAVSHQLSFLKNQRLVKARRDGQSFYYSYDDDHVIEILKQVINHSLHD</sequence>
<proteinExistence type="predicted"/>
<dbReference type="Pfam" id="PF01022">
    <property type="entry name" value="HTH_5"/>
    <property type="match status" value="1"/>
</dbReference>
<protein>
    <submittedName>
        <fullName evidence="5">Winged helix-turn-helix transcriptional regulator</fullName>
    </submittedName>
</protein>
<keyword evidence="2" id="KW-0238">DNA-binding</keyword>
<evidence type="ECO:0000256" key="3">
    <source>
        <dbReference type="ARBA" id="ARBA00023163"/>
    </source>
</evidence>
<dbReference type="SMART" id="SM00418">
    <property type="entry name" value="HTH_ARSR"/>
    <property type="match status" value="1"/>
</dbReference>
<dbReference type="EMBL" id="VTEH01000003">
    <property type="protein sequence ID" value="TYR76622.1"/>
    <property type="molecule type" value="Genomic_DNA"/>
</dbReference>
<evidence type="ECO:0000313" key="5">
    <source>
        <dbReference type="EMBL" id="TYR76622.1"/>
    </source>
</evidence>
<dbReference type="GO" id="GO:0003677">
    <property type="term" value="F:DNA binding"/>
    <property type="evidence" value="ECO:0007669"/>
    <property type="project" value="UniProtKB-KW"/>
</dbReference>
<evidence type="ECO:0000256" key="1">
    <source>
        <dbReference type="ARBA" id="ARBA00023015"/>
    </source>
</evidence>
<dbReference type="SUPFAM" id="SSF46785">
    <property type="entry name" value="Winged helix' DNA-binding domain"/>
    <property type="match status" value="1"/>
</dbReference>
<gene>
    <name evidence="5" type="ORF">FZC79_07080</name>
</gene>
<dbReference type="Gene3D" id="1.10.10.10">
    <property type="entry name" value="Winged helix-like DNA-binding domain superfamily/Winged helix DNA-binding domain"/>
    <property type="match status" value="1"/>
</dbReference>
<dbReference type="PROSITE" id="PS50987">
    <property type="entry name" value="HTH_ARSR_2"/>
    <property type="match status" value="1"/>
</dbReference>
<dbReference type="InterPro" id="IPR011991">
    <property type="entry name" value="ArsR-like_HTH"/>
</dbReference>
<feature type="domain" description="HTH arsR-type" evidence="4">
    <location>
        <begin position="9"/>
        <end position="102"/>
    </location>
</feature>
<dbReference type="PANTHER" id="PTHR43132">
    <property type="entry name" value="ARSENICAL RESISTANCE OPERON REPRESSOR ARSR-RELATED"/>
    <property type="match status" value="1"/>
</dbReference>
<dbReference type="AlphaFoldDB" id="A0A5D4KH98"/>